<evidence type="ECO:0000259" key="2">
    <source>
        <dbReference type="Pfam" id="PF00582"/>
    </source>
</evidence>
<dbReference type="EMBL" id="BMIC01000001">
    <property type="protein sequence ID" value="GFZ76121.1"/>
    <property type="molecule type" value="Genomic_DNA"/>
</dbReference>
<name>A0A8J2TNA5_9FLAO</name>
<accession>A0A8J2TNA5</accession>
<organism evidence="3 4">
    <name type="scientific">Aquaticitalea lipolytica</name>
    <dbReference type="NCBI Taxonomy" id="1247562"/>
    <lineage>
        <taxon>Bacteria</taxon>
        <taxon>Pseudomonadati</taxon>
        <taxon>Bacteroidota</taxon>
        <taxon>Flavobacteriia</taxon>
        <taxon>Flavobacteriales</taxon>
        <taxon>Flavobacteriaceae</taxon>
        <taxon>Aquaticitalea</taxon>
    </lineage>
</organism>
<dbReference type="RefSeq" id="WP_188604392.1">
    <property type="nucleotide sequence ID" value="NZ_BMIC01000001.1"/>
</dbReference>
<evidence type="ECO:0000256" key="1">
    <source>
        <dbReference type="ARBA" id="ARBA00008791"/>
    </source>
</evidence>
<dbReference type="AlphaFoldDB" id="A0A8J2TNA5"/>
<dbReference type="Pfam" id="PF00582">
    <property type="entry name" value="Usp"/>
    <property type="match status" value="1"/>
</dbReference>
<proteinExistence type="inferred from homology"/>
<dbReference type="Gene3D" id="3.40.50.12370">
    <property type="match status" value="1"/>
</dbReference>
<reference evidence="3 4" key="1">
    <citation type="journal article" date="2014" name="Int. J. Syst. Evol. Microbiol.">
        <title>Complete genome sequence of Corynebacterium casei LMG S-19264T (=DSM 44701T), isolated from a smear-ripened cheese.</title>
        <authorList>
            <consortium name="US DOE Joint Genome Institute (JGI-PGF)"/>
            <person name="Walter F."/>
            <person name="Albersmeier A."/>
            <person name="Kalinowski J."/>
            <person name="Ruckert C."/>
        </authorList>
    </citation>
    <scope>NUCLEOTIDE SEQUENCE [LARGE SCALE GENOMIC DNA]</scope>
    <source>
        <strain evidence="3 4">CGMCC 1.15295</strain>
    </source>
</reference>
<dbReference type="CDD" id="cd00293">
    <property type="entry name" value="USP-like"/>
    <property type="match status" value="1"/>
</dbReference>
<dbReference type="InterPro" id="IPR006016">
    <property type="entry name" value="UspA"/>
</dbReference>
<protein>
    <submittedName>
        <fullName evidence="3">Universal stress protein UspA</fullName>
    </submittedName>
</protein>
<gene>
    <name evidence="3" type="primary">uspA</name>
    <name evidence="3" type="ORF">GCM10011531_01100</name>
</gene>
<dbReference type="Proteomes" id="UP000598120">
    <property type="component" value="Unassembled WGS sequence"/>
</dbReference>
<evidence type="ECO:0000313" key="3">
    <source>
        <dbReference type="EMBL" id="GFZ76121.1"/>
    </source>
</evidence>
<dbReference type="PANTHER" id="PTHR46268:SF6">
    <property type="entry name" value="UNIVERSAL STRESS PROTEIN UP12"/>
    <property type="match status" value="1"/>
</dbReference>
<keyword evidence="4" id="KW-1185">Reference proteome</keyword>
<comment type="caution">
    <text evidence="3">The sequence shown here is derived from an EMBL/GenBank/DDBJ whole genome shotgun (WGS) entry which is preliminary data.</text>
</comment>
<sequence>MKHILLLTDFSDNSKNAIKYALNFFNDELCTFYLLYVQSSKSYTTDDLMTNGNTTVYDSIIKKSKHKLEKLIVSLTSEFTNKNHSFQAIVDYDSLTDSIKQIIKSKKIDLIVMGTNGVTGAKEVVFGSNTINVIRHINCNTLVIPEGFNYAKKPKDILLPLDENDSLQGAKFNEVAKLIKKYKLLFHALRINPIGKPSIIENADTKTISDILKGKRFKHHIVNNIPMHYVVDCYLQTNTIDFMSLIVQKESLFERFFIGSPTTQISNKLRVPLLILHSN</sequence>
<dbReference type="SUPFAM" id="SSF52402">
    <property type="entry name" value="Adenine nucleotide alpha hydrolases-like"/>
    <property type="match status" value="1"/>
</dbReference>
<comment type="similarity">
    <text evidence="1">Belongs to the universal stress protein A family.</text>
</comment>
<dbReference type="PRINTS" id="PR01438">
    <property type="entry name" value="UNVRSLSTRESS"/>
</dbReference>
<dbReference type="InterPro" id="IPR006015">
    <property type="entry name" value="Universal_stress_UspA"/>
</dbReference>
<feature type="domain" description="UspA" evidence="2">
    <location>
        <begin position="1"/>
        <end position="145"/>
    </location>
</feature>
<dbReference type="PANTHER" id="PTHR46268">
    <property type="entry name" value="STRESS RESPONSE PROTEIN NHAX"/>
    <property type="match status" value="1"/>
</dbReference>
<evidence type="ECO:0000313" key="4">
    <source>
        <dbReference type="Proteomes" id="UP000598120"/>
    </source>
</evidence>